<dbReference type="Proteomes" id="UP000028058">
    <property type="component" value="Unassembled WGS sequence"/>
</dbReference>
<dbReference type="Gene3D" id="3.30.70.100">
    <property type="match status" value="2"/>
</dbReference>
<evidence type="ECO:0000313" key="1">
    <source>
        <dbReference type="EMBL" id="RKM99277.1"/>
    </source>
</evidence>
<comment type="caution">
    <text evidence="1">The sequence shown here is derived from an EMBL/GenBank/DDBJ whole genome shotgun (WGS) entry which is preliminary data.</text>
</comment>
<name>A0A3M8FCW4_9ACTN</name>
<accession>A0A3M8FCW4</accession>
<dbReference type="SUPFAM" id="SSF54909">
    <property type="entry name" value="Dimeric alpha+beta barrel"/>
    <property type="match status" value="1"/>
</dbReference>
<keyword evidence="2" id="KW-1185">Reference proteome</keyword>
<evidence type="ECO:0000313" key="2">
    <source>
        <dbReference type="Proteomes" id="UP000028058"/>
    </source>
</evidence>
<dbReference type="AlphaFoldDB" id="A0A3M8FCW4"/>
<dbReference type="InterPro" id="IPR011008">
    <property type="entry name" value="Dimeric_a/b-barrel"/>
</dbReference>
<dbReference type="RefSeq" id="WP_050363491.1">
    <property type="nucleotide sequence ID" value="NZ_CP134822.1"/>
</dbReference>
<keyword evidence="1" id="KW-0560">Oxidoreductase</keyword>
<reference evidence="1 2" key="1">
    <citation type="journal article" date="2014" name="Genome Announc.">
        <title>Draft Genome Sequence of Streptomyces fradiae ATCC 19609, a Strain Highly Sensitive to Antibiotics.</title>
        <authorList>
            <person name="Bekker O.B."/>
            <person name="Klimina K.M."/>
            <person name="Vatlin A.A."/>
            <person name="Zakharevich N.V."/>
            <person name="Kasianov A.S."/>
            <person name="Danilenko V.N."/>
        </authorList>
    </citation>
    <scope>NUCLEOTIDE SEQUENCE [LARGE SCALE GENOMIC DNA]</scope>
    <source>
        <strain evidence="1 2">ATCC 19609</strain>
    </source>
</reference>
<protein>
    <submittedName>
        <fullName evidence="1">Antibiotic biosynthesis monooxygenase</fullName>
    </submittedName>
</protein>
<dbReference type="GO" id="GO:0004497">
    <property type="term" value="F:monooxygenase activity"/>
    <property type="evidence" value="ECO:0007669"/>
    <property type="project" value="UniProtKB-KW"/>
</dbReference>
<organism evidence="1 2">
    <name type="scientific">Streptomyces xinghaiensis</name>
    <dbReference type="NCBI Taxonomy" id="1038928"/>
    <lineage>
        <taxon>Bacteria</taxon>
        <taxon>Bacillati</taxon>
        <taxon>Actinomycetota</taxon>
        <taxon>Actinomycetes</taxon>
        <taxon>Kitasatosporales</taxon>
        <taxon>Streptomycetaceae</taxon>
        <taxon>Streptomyces</taxon>
    </lineage>
</organism>
<dbReference type="OrthoDB" id="1493813at2"/>
<dbReference type="EMBL" id="JNAD02000001">
    <property type="protein sequence ID" value="RKM99277.1"/>
    <property type="molecule type" value="Genomic_DNA"/>
</dbReference>
<keyword evidence="1" id="KW-0503">Monooxygenase</keyword>
<sequence>MSTAHPRSVPHRPDITRPDAGARFFSTWRVGTPQRQRAVVAAVAATWAERPWPTRDLLAYHVYTGTDGDTLLHHSQWTDKAAYHAFVRTHRQERNDEIDAAVPGIERVGIAAYELYRSRSLRDPGAVPGCVVVVDVEFDGPDRARQRAWVDTVFEALDGEPQSRPGGVSANFFLSTDGTRVLNYAEWTSEEAHADALAAPGDGVGSATEGWRRVQSFPGLLRSDVKRYRWAWSGLRP</sequence>
<proteinExistence type="predicted"/>
<gene>
    <name evidence="1" type="ORF">SFRA_003565</name>
</gene>